<keyword evidence="3" id="KW-0677">Repeat</keyword>
<reference evidence="7 8" key="1">
    <citation type="submission" date="2019-09" db="EMBL/GenBank/DDBJ databases">
        <title>FDA dAtabase for Regulatory Grade micrObial Sequences (FDA-ARGOS): Supporting development and validation of Infectious Disease Dx tests.</title>
        <authorList>
            <person name="Sciortino C."/>
            <person name="Tallon L."/>
            <person name="Sadzewicz L."/>
            <person name="Vavikolanu K."/>
            <person name="Mehta A."/>
            <person name="Aluvathingal J."/>
            <person name="Nadendla S."/>
            <person name="Nandy P."/>
            <person name="Geyer C."/>
            <person name="Yan Y."/>
            <person name="Sichtig H."/>
        </authorList>
    </citation>
    <scope>NUCLEOTIDE SEQUENCE [LARGE SCALE GENOMIC DNA]</scope>
    <source>
        <strain evidence="7 8">FDAARGOS_664</strain>
    </source>
</reference>
<evidence type="ECO:0000259" key="6">
    <source>
        <dbReference type="PROSITE" id="PS50893"/>
    </source>
</evidence>
<accession>A0A5P2H791</accession>
<gene>
    <name evidence="7" type="ORF">FOB72_15430</name>
</gene>
<sequence>MPDALVRIAHLSHAWPDGTPVFDNLSATFGTGRTGLIAPNGAGKSTLLRLIAGELAPLAGHIEVIGRVAWLPQHLPLGGDLRVAQALGIAPQLDAMAAIASGRADAALFDMVGDAWDIEDRTRIALARVGLGEIDFARALHTLSGGEIMALGLASRLLDQPDVLLLDEPTNNLDRDARERLYRLLDDWTGCLIVASHDRSLLDRMDRIAELDRHTLRLYGGGYGLYRETVEVEQRAAEQAVRGLRQAVRRERRDMQLAHERGERRAGQAARRAPDAGLPKIVAGGRQRAAQVSAGKSHDTHAARIDDARTRLGAAVDAVRDTVSFDLSLPATRVPAGRQVFLGEGMQVFRDGRPVFAADGVDLDIRGPERIAVTGANGAGKTTLLRLIAGDLSVGAGSVYRGPGRMAYLSQRLDLLDPAATVADNFATFTPGMAAADRANLLARYLFRGARMALPVEALSGGERLRAVLACILHAEPAPTLLLLDEPTNNLDLEAIAQLEAALRAYEGALVVVSHDEAFLDAIGLTRTVRLLAGRLISEG</sequence>
<dbReference type="Proteomes" id="UP000322822">
    <property type="component" value="Chromosome 1"/>
</dbReference>
<evidence type="ECO:0000256" key="1">
    <source>
        <dbReference type="ARBA" id="ARBA00022475"/>
    </source>
</evidence>
<evidence type="ECO:0000256" key="3">
    <source>
        <dbReference type="ARBA" id="ARBA00022737"/>
    </source>
</evidence>
<dbReference type="GO" id="GO:0005524">
    <property type="term" value="F:ATP binding"/>
    <property type="evidence" value="ECO:0007669"/>
    <property type="project" value="UniProtKB-KW"/>
</dbReference>
<name>A0A5P2H791_9BURK</name>
<dbReference type="AlphaFoldDB" id="A0A5P2H791"/>
<dbReference type="Gene3D" id="3.40.50.300">
    <property type="entry name" value="P-loop containing nucleotide triphosphate hydrolases"/>
    <property type="match status" value="2"/>
</dbReference>
<dbReference type="RefSeq" id="WP_150373417.1">
    <property type="nucleotide sequence ID" value="NZ_CP044065.1"/>
</dbReference>
<evidence type="ECO:0000256" key="5">
    <source>
        <dbReference type="ARBA" id="ARBA00022840"/>
    </source>
</evidence>
<evidence type="ECO:0000256" key="4">
    <source>
        <dbReference type="ARBA" id="ARBA00022741"/>
    </source>
</evidence>
<dbReference type="GO" id="GO:0016887">
    <property type="term" value="F:ATP hydrolysis activity"/>
    <property type="evidence" value="ECO:0007669"/>
    <property type="project" value="InterPro"/>
</dbReference>
<dbReference type="FunFam" id="3.40.50.300:FF:001320">
    <property type="entry name" value="Heme ABC transporter ATP-binding protein"/>
    <property type="match status" value="1"/>
</dbReference>
<dbReference type="SMART" id="SM00382">
    <property type="entry name" value="AAA"/>
    <property type="match status" value="2"/>
</dbReference>
<protein>
    <submittedName>
        <fullName evidence="7">ABC-F family ATP-binding cassette domain-containing protein</fullName>
    </submittedName>
</protein>
<dbReference type="InterPro" id="IPR050611">
    <property type="entry name" value="ABCF"/>
</dbReference>
<dbReference type="PROSITE" id="PS50893">
    <property type="entry name" value="ABC_TRANSPORTER_2"/>
    <property type="match status" value="2"/>
</dbReference>
<evidence type="ECO:0000313" key="8">
    <source>
        <dbReference type="Proteomes" id="UP000322822"/>
    </source>
</evidence>
<evidence type="ECO:0000256" key="2">
    <source>
        <dbReference type="ARBA" id="ARBA00022519"/>
    </source>
</evidence>
<dbReference type="CDD" id="cd03221">
    <property type="entry name" value="ABCF_EF-3"/>
    <property type="match status" value="2"/>
</dbReference>
<feature type="domain" description="ABC transporter" evidence="6">
    <location>
        <begin position="6"/>
        <end position="238"/>
    </location>
</feature>
<organism evidence="7 8">
    <name type="scientific">Cupriavidus pauculus</name>
    <dbReference type="NCBI Taxonomy" id="82633"/>
    <lineage>
        <taxon>Bacteria</taxon>
        <taxon>Pseudomonadati</taxon>
        <taxon>Pseudomonadota</taxon>
        <taxon>Betaproteobacteria</taxon>
        <taxon>Burkholderiales</taxon>
        <taxon>Burkholderiaceae</taxon>
        <taxon>Cupriavidus</taxon>
    </lineage>
</organism>
<feature type="domain" description="ABC transporter" evidence="6">
    <location>
        <begin position="343"/>
        <end position="540"/>
    </location>
</feature>
<dbReference type="PANTHER" id="PTHR19211">
    <property type="entry name" value="ATP-BINDING TRANSPORT PROTEIN-RELATED"/>
    <property type="match status" value="1"/>
</dbReference>
<dbReference type="InterPro" id="IPR027417">
    <property type="entry name" value="P-loop_NTPase"/>
</dbReference>
<dbReference type="InterPro" id="IPR003439">
    <property type="entry name" value="ABC_transporter-like_ATP-bd"/>
</dbReference>
<dbReference type="OrthoDB" id="9762051at2"/>
<proteinExistence type="predicted"/>
<dbReference type="InterPro" id="IPR003593">
    <property type="entry name" value="AAA+_ATPase"/>
</dbReference>
<keyword evidence="2" id="KW-0472">Membrane</keyword>
<dbReference type="FunFam" id="3.40.50.300:FF:000597">
    <property type="entry name" value="ABC transporter ATP-binding protein"/>
    <property type="match status" value="1"/>
</dbReference>
<keyword evidence="2" id="KW-0997">Cell inner membrane</keyword>
<dbReference type="PANTHER" id="PTHR19211:SF6">
    <property type="entry name" value="BLL7188 PROTEIN"/>
    <property type="match status" value="1"/>
</dbReference>
<keyword evidence="4" id="KW-0547">Nucleotide-binding</keyword>
<evidence type="ECO:0000313" key="7">
    <source>
        <dbReference type="EMBL" id="QET03305.1"/>
    </source>
</evidence>
<dbReference type="EMBL" id="CP044065">
    <property type="protein sequence ID" value="QET03305.1"/>
    <property type="molecule type" value="Genomic_DNA"/>
</dbReference>
<keyword evidence="1" id="KW-1003">Cell membrane</keyword>
<dbReference type="Pfam" id="PF00005">
    <property type="entry name" value="ABC_tran"/>
    <property type="match status" value="2"/>
</dbReference>
<keyword evidence="5 7" id="KW-0067">ATP-binding</keyword>
<dbReference type="SUPFAM" id="SSF52540">
    <property type="entry name" value="P-loop containing nucleoside triphosphate hydrolases"/>
    <property type="match status" value="2"/>
</dbReference>